<gene>
    <name evidence="4" type="ORF">G7071_11910</name>
</gene>
<accession>A0A6G7YGV8</accession>
<dbReference type="Pfam" id="PF00565">
    <property type="entry name" value="SNase"/>
    <property type="match status" value="1"/>
</dbReference>
<feature type="domain" description="TNase-like" evidence="3">
    <location>
        <begin position="109"/>
        <end position="242"/>
    </location>
</feature>
<dbReference type="EMBL" id="CP049866">
    <property type="protein sequence ID" value="QIK76033.1"/>
    <property type="molecule type" value="Genomic_DNA"/>
</dbReference>
<keyword evidence="2" id="KW-0732">Signal</keyword>
<dbReference type="SMART" id="SM00318">
    <property type="entry name" value="SNc"/>
    <property type="match status" value="1"/>
</dbReference>
<protein>
    <submittedName>
        <fullName evidence="4">Thermonuclease family protein</fullName>
    </submittedName>
</protein>
<dbReference type="RefSeq" id="WP_166318992.1">
    <property type="nucleotide sequence ID" value="NZ_CP049866.1"/>
</dbReference>
<evidence type="ECO:0000313" key="5">
    <source>
        <dbReference type="Proteomes" id="UP000502035"/>
    </source>
</evidence>
<proteinExistence type="predicted"/>
<dbReference type="InterPro" id="IPR035437">
    <property type="entry name" value="SNase_OB-fold_sf"/>
</dbReference>
<evidence type="ECO:0000256" key="2">
    <source>
        <dbReference type="SAM" id="SignalP"/>
    </source>
</evidence>
<name>A0A6G7YGV8_9ACTN</name>
<dbReference type="AlphaFoldDB" id="A0A6G7YGV8"/>
<evidence type="ECO:0000313" key="4">
    <source>
        <dbReference type="EMBL" id="QIK76033.1"/>
    </source>
</evidence>
<feature type="signal peptide" evidence="2">
    <location>
        <begin position="1"/>
        <end position="26"/>
    </location>
</feature>
<reference evidence="4 5" key="1">
    <citation type="submission" date="2020-03" db="EMBL/GenBank/DDBJ databases">
        <title>Nocardioides sp. nov., isolated from fish.</title>
        <authorList>
            <person name="Hyun D.-W."/>
            <person name="Bae J.-W."/>
        </authorList>
    </citation>
    <scope>NUCLEOTIDE SEQUENCE [LARGE SCALE GENOMIC DNA]</scope>
    <source>
        <strain evidence="4 5">HDW12A</strain>
    </source>
</reference>
<evidence type="ECO:0000259" key="3">
    <source>
        <dbReference type="PROSITE" id="PS50830"/>
    </source>
</evidence>
<dbReference type="Proteomes" id="UP000502035">
    <property type="component" value="Chromosome"/>
</dbReference>
<dbReference type="InterPro" id="IPR016071">
    <property type="entry name" value="Staphylococal_nuclease_OB-fold"/>
</dbReference>
<evidence type="ECO:0000256" key="1">
    <source>
        <dbReference type="SAM" id="MobiDB-lite"/>
    </source>
</evidence>
<sequence length="244" mass="26129">MHRLIVTALLAVTTVGAFFLAPPAQAVVDKDCGDFASQSAAQSFFLAAGPGDPHQLDAEGDGLACESNPCPCSGTVAPLMAQPTSTSSPTQATTATTNPDGSGNSGPVQRHRGNVVRITDGDTLKVRIRGVGVRSVRILGIDTPEVYGARECGGDAATTHLERLAPVGSTVRLVSDPTQADRDRYGRWLRYVERGRKDLGREQVRKGLARTYIYRNDPFSRSRAYLRVEAAARGGMRGSWQACW</sequence>
<dbReference type="GO" id="GO:0004518">
    <property type="term" value="F:nuclease activity"/>
    <property type="evidence" value="ECO:0007669"/>
    <property type="project" value="InterPro"/>
</dbReference>
<dbReference type="PROSITE" id="PS01123">
    <property type="entry name" value="TNASE_1"/>
    <property type="match status" value="1"/>
</dbReference>
<feature type="compositionally biased region" description="Low complexity" evidence="1">
    <location>
        <begin position="81"/>
        <end position="97"/>
    </location>
</feature>
<dbReference type="InterPro" id="IPR002071">
    <property type="entry name" value="Thermonucl_AS"/>
</dbReference>
<feature type="compositionally biased region" description="Polar residues" evidence="1">
    <location>
        <begin position="98"/>
        <end position="107"/>
    </location>
</feature>
<dbReference type="GO" id="GO:0003676">
    <property type="term" value="F:nucleic acid binding"/>
    <property type="evidence" value="ECO:0007669"/>
    <property type="project" value="InterPro"/>
</dbReference>
<dbReference type="PROSITE" id="PS50830">
    <property type="entry name" value="TNASE_3"/>
    <property type="match status" value="1"/>
</dbReference>
<feature type="chain" id="PRO_5026248263" evidence="2">
    <location>
        <begin position="27"/>
        <end position="244"/>
    </location>
</feature>
<dbReference type="SUPFAM" id="SSF50199">
    <property type="entry name" value="Staphylococcal nuclease"/>
    <property type="match status" value="1"/>
</dbReference>
<dbReference type="Gene3D" id="2.40.50.90">
    <property type="match status" value="1"/>
</dbReference>
<dbReference type="KEGG" id="npi:G7071_11910"/>
<feature type="region of interest" description="Disordered" evidence="1">
    <location>
        <begin position="81"/>
        <end position="114"/>
    </location>
</feature>
<keyword evidence="5" id="KW-1185">Reference proteome</keyword>
<organism evidence="4 5">
    <name type="scientific">Nocardioides piscis</name>
    <dbReference type="NCBI Taxonomy" id="2714938"/>
    <lineage>
        <taxon>Bacteria</taxon>
        <taxon>Bacillati</taxon>
        <taxon>Actinomycetota</taxon>
        <taxon>Actinomycetes</taxon>
        <taxon>Propionibacteriales</taxon>
        <taxon>Nocardioidaceae</taxon>
        <taxon>Nocardioides</taxon>
    </lineage>
</organism>